<evidence type="ECO:0008006" key="3">
    <source>
        <dbReference type="Google" id="ProtNLM"/>
    </source>
</evidence>
<dbReference type="EMBL" id="JBBBZM010000095">
    <property type="protein sequence ID" value="KAL0634425.1"/>
    <property type="molecule type" value="Genomic_DNA"/>
</dbReference>
<keyword evidence="2" id="KW-1185">Reference proteome</keyword>
<protein>
    <recommendedName>
        <fullName evidence="3">BTB domain-containing protein</fullName>
    </recommendedName>
</protein>
<comment type="caution">
    <text evidence="1">The sequence shown here is derived from an EMBL/GenBank/DDBJ whole genome shotgun (WGS) entry which is preliminary data.</text>
</comment>
<evidence type="ECO:0000313" key="1">
    <source>
        <dbReference type="EMBL" id="KAL0634425.1"/>
    </source>
</evidence>
<dbReference type="Gene3D" id="3.30.710.10">
    <property type="entry name" value="Potassium Channel Kv1.1, Chain A"/>
    <property type="match status" value="1"/>
</dbReference>
<dbReference type="Proteomes" id="UP001447188">
    <property type="component" value="Unassembled WGS sequence"/>
</dbReference>
<gene>
    <name evidence="1" type="ORF">Q9L58_006674</name>
</gene>
<proteinExistence type="predicted"/>
<accession>A0ABR3GET2</accession>
<evidence type="ECO:0000313" key="2">
    <source>
        <dbReference type="Proteomes" id="UP001447188"/>
    </source>
</evidence>
<organism evidence="1 2">
    <name type="scientific">Discina gigas</name>
    <dbReference type="NCBI Taxonomy" id="1032678"/>
    <lineage>
        <taxon>Eukaryota</taxon>
        <taxon>Fungi</taxon>
        <taxon>Dikarya</taxon>
        <taxon>Ascomycota</taxon>
        <taxon>Pezizomycotina</taxon>
        <taxon>Pezizomycetes</taxon>
        <taxon>Pezizales</taxon>
        <taxon>Discinaceae</taxon>
        <taxon>Discina</taxon>
    </lineage>
</organism>
<dbReference type="InterPro" id="IPR011333">
    <property type="entry name" value="SKP1/BTB/POZ_sf"/>
</dbReference>
<sequence>MSFSKEIIEIDPRGDLILHVTSATGQRFLKVCSKVLCLTSPVFRTMLESPTFQEGIGLLSATPESPFETQLHDDHYESLLIVINAMHLRTRHIPLMLPVEAFYQLAIVCDKYDVAEIFLPWVKIWTGKWRMEQVSGEKWLVIAWVFKLGKAFEDVTKGMIYDSPLQLDFTIQAQERVDTGVVPDSVLRSVRTVRQKTADAVLSLALQEFERYQSSVESKTTVCQIPNNFNSPCNKACDSLALGTLMRCLFDAKLWPISIDTSANIRSVLNCFISMDSLSNFLSSSNHNQCCPSKRLKPPSLKLLEAMEGLKLSDFCQPEEIFVPK</sequence>
<name>A0ABR3GET2_9PEZI</name>
<reference evidence="1 2" key="1">
    <citation type="submission" date="2024-02" db="EMBL/GenBank/DDBJ databases">
        <title>Discinaceae phylogenomics.</title>
        <authorList>
            <person name="Dirks A.C."/>
            <person name="James T.Y."/>
        </authorList>
    </citation>
    <scope>NUCLEOTIDE SEQUENCE [LARGE SCALE GENOMIC DNA]</scope>
    <source>
        <strain evidence="1 2">ACD0624</strain>
    </source>
</reference>